<dbReference type="STRING" id="349161.Dred_2599"/>
<name>A4J7Q6_DESRM</name>
<reference evidence="1 2" key="1">
    <citation type="submission" date="2007-03" db="EMBL/GenBank/DDBJ databases">
        <title>Complete sequence of Desulfotomaculum reducens MI-1.</title>
        <authorList>
            <consortium name="US DOE Joint Genome Institute"/>
            <person name="Copeland A."/>
            <person name="Lucas S."/>
            <person name="Lapidus A."/>
            <person name="Barry K."/>
            <person name="Detter J.C."/>
            <person name="Glavina del Rio T."/>
            <person name="Hammon N."/>
            <person name="Israni S."/>
            <person name="Dalin E."/>
            <person name="Tice H."/>
            <person name="Pitluck S."/>
            <person name="Sims D."/>
            <person name="Brettin T."/>
            <person name="Bruce D."/>
            <person name="Han C."/>
            <person name="Tapia R."/>
            <person name="Schmutz J."/>
            <person name="Larimer F."/>
            <person name="Land M."/>
            <person name="Hauser L."/>
            <person name="Kyrpides N."/>
            <person name="Kim E."/>
            <person name="Tebo B.M."/>
            <person name="Richardson P."/>
        </authorList>
    </citation>
    <scope>NUCLEOTIDE SEQUENCE [LARGE SCALE GENOMIC DNA]</scope>
    <source>
        <strain evidence="1 2">MI-1</strain>
    </source>
</reference>
<dbReference type="Proteomes" id="UP000001556">
    <property type="component" value="Chromosome"/>
</dbReference>
<gene>
    <name evidence="1" type="ordered locus">Dred_2599</name>
</gene>
<dbReference type="RefSeq" id="WP_011878907.1">
    <property type="nucleotide sequence ID" value="NC_009253.1"/>
</dbReference>
<dbReference type="EMBL" id="CP000612">
    <property type="protein sequence ID" value="ABO51109.1"/>
    <property type="molecule type" value="Genomic_DNA"/>
</dbReference>
<dbReference type="AlphaFoldDB" id="A4J7Q6"/>
<accession>A4J7Q6</accession>
<dbReference type="HOGENOM" id="CLU_1966703_0_0_9"/>
<organism evidence="1 2">
    <name type="scientific">Desulforamulus reducens (strain ATCC BAA-1160 / DSM 100696 / MI-1)</name>
    <name type="common">Desulfotomaculum reducens</name>
    <dbReference type="NCBI Taxonomy" id="349161"/>
    <lineage>
        <taxon>Bacteria</taxon>
        <taxon>Bacillati</taxon>
        <taxon>Bacillota</taxon>
        <taxon>Clostridia</taxon>
        <taxon>Eubacteriales</taxon>
        <taxon>Peptococcaceae</taxon>
        <taxon>Desulforamulus</taxon>
    </lineage>
</organism>
<evidence type="ECO:0000313" key="2">
    <source>
        <dbReference type="Proteomes" id="UP000001556"/>
    </source>
</evidence>
<evidence type="ECO:0000313" key="1">
    <source>
        <dbReference type="EMBL" id="ABO51109.1"/>
    </source>
</evidence>
<dbReference type="KEGG" id="drm:Dred_2599"/>
<keyword evidence="2" id="KW-1185">Reference proteome</keyword>
<sequence>MFESDRKITIRNKTYPLLFNVIALKEVCERYGGVEKLGEKLQEDYKKAISEYAWVISLLIRQGLALKNFEEDTNEKAPTPEQLEIIMTPKELFSQQPTIIGAINDGMDSGEQEETEEVDEVLEEVLASKNGKGAEGK</sequence>
<dbReference type="OrthoDB" id="3078428at2"/>
<protein>
    <submittedName>
        <fullName evidence="1">Uncharacterized protein</fullName>
    </submittedName>
</protein>
<proteinExistence type="predicted"/>